<dbReference type="EMBL" id="VBOS01000547">
    <property type="protein sequence ID" value="TMQ47153.1"/>
    <property type="molecule type" value="Genomic_DNA"/>
</dbReference>
<dbReference type="PANTHER" id="PTHR12526:SF510">
    <property type="entry name" value="D-INOSITOL 3-PHOSPHATE GLYCOSYLTRANSFERASE"/>
    <property type="match status" value="1"/>
</dbReference>
<evidence type="ECO:0000313" key="5">
    <source>
        <dbReference type="Proteomes" id="UP000317716"/>
    </source>
</evidence>
<feature type="domain" description="Glycosyl transferase family 1" evidence="3">
    <location>
        <begin position="172"/>
        <end position="332"/>
    </location>
</feature>
<accession>A0A538S701</accession>
<evidence type="ECO:0000259" key="3">
    <source>
        <dbReference type="Pfam" id="PF00534"/>
    </source>
</evidence>
<dbReference type="PANTHER" id="PTHR12526">
    <property type="entry name" value="GLYCOSYLTRANSFERASE"/>
    <property type="match status" value="1"/>
</dbReference>
<reference evidence="4 5" key="1">
    <citation type="journal article" date="2019" name="Nat. Microbiol.">
        <title>Mediterranean grassland soil C-N compound turnover is dependent on rainfall and depth, and is mediated by genomically divergent microorganisms.</title>
        <authorList>
            <person name="Diamond S."/>
            <person name="Andeer P.F."/>
            <person name="Li Z."/>
            <person name="Crits-Christoph A."/>
            <person name="Burstein D."/>
            <person name="Anantharaman K."/>
            <person name="Lane K.R."/>
            <person name="Thomas B.C."/>
            <person name="Pan C."/>
            <person name="Northen T.R."/>
            <person name="Banfield J.F."/>
        </authorList>
    </citation>
    <scope>NUCLEOTIDE SEQUENCE [LARGE SCALE GENOMIC DNA]</scope>
    <source>
        <strain evidence="4">WS_2</strain>
    </source>
</reference>
<comment type="caution">
    <text evidence="4">The sequence shown here is derived from an EMBL/GenBank/DDBJ whole genome shotgun (WGS) entry which is preliminary data.</text>
</comment>
<protein>
    <submittedName>
        <fullName evidence="4">Glycosyltransferase family 4 protein</fullName>
    </submittedName>
</protein>
<dbReference type="Pfam" id="PF00534">
    <property type="entry name" value="Glycos_transf_1"/>
    <property type="match status" value="1"/>
</dbReference>
<dbReference type="SUPFAM" id="SSF53756">
    <property type="entry name" value="UDP-Glycosyltransferase/glycogen phosphorylase"/>
    <property type="match status" value="1"/>
</dbReference>
<dbReference type="InterPro" id="IPR001296">
    <property type="entry name" value="Glyco_trans_1"/>
</dbReference>
<dbReference type="AlphaFoldDB" id="A0A538S701"/>
<proteinExistence type="predicted"/>
<gene>
    <name evidence="4" type="ORF">E6K72_14275</name>
</gene>
<evidence type="ECO:0000313" key="4">
    <source>
        <dbReference type="EMBL" id="TMQ47153.1"/>
    </source>
</evidence>
<name>A0A538S701_UNCEI</name>
<evidence type="ECO:0000256" key="1">
    <source>
        <dbReference type="ARBA" id="ARBA00022676"/>
    </source>
</evidence>
<sequence length="368" mass="40125">MTRVCFFGAYDREYPRNRILRAGLARCGVEVGEVRVPERRAWLRYPALAAAFARGVHGAGVVLVPEFRHKDMPLARLLAGRRPLVFDPLVSRHDTLVEDWALHPRGSLQAGWNRWIDRWALSLADLVLCDTWAHGALFESLGARHDRIARVLVGAEEAFFAIGPPAAPPPVRVVYVGGFLPLHGMPLLLEALARLELRRADLPPYEVVLAGRGISFEAAVLYVERKKLERVTFTGAIPYADAPRLLSSAHVVLGAFGGGDKAGRVIPHKVYQGLAAGRAVLTGDGPGLREVFEPDVHVEAVPRGDPDAIERALRRLIESESRRARLGLAGRARALQVASPERVGESLRAALEHICAATARGARRGTAA</sequence>
<dbReference type="GO" id="GO:0016757">
    <property type="term" value="F:glycosyltransferase activity"/>
    <property type="evidence" value="ECO:0007669"/>
    <property type="project" value="UniProtKB-KW"/>
</dbReference>
<organism evidence="4 5">
    <name type="scientific">Eiseniibacteriota bacterium</name>
    <dbReference type="NCBI Taxonomy" id="2212470"/>
    <lineage>
        <taxon>Bacteria</taxon>
        <taxon>Candidatus Eiseniibacteriota</taxon>
    </lineage>
</organism>
<evidence type="ECO:0000256" key="2">
    <source>
        <dbReference type="ARBA" id="ARBA00022679"/>
    </source>
</evidence>
<keyword evidence="1" id="KW-0328">Glycosyltransferase</keyword>
<dbReference type="Gene3D" id="3.40.50.2000">
    <property type="entry name" value="Glycogen Phosphorylase B"/>
    <property type="match status" value="1"/>
</dbReference>
<dbReference type="Proteomes" id="UP000317716">
    <property type="component" value="Unassembled WGS sequence"/>
</dbReference>
<keyword evidence="2 4" id="KW-0808">Transferase</keyword>